<name>A0A8S1E906_9INSE</name>
<comment type="subcellular location">
    <subcellularLocation>
        <location evidence="1">Secreted</location>
    </subcellularLocation>
</comment>
<organism evidence="5 6">
    <name type="scientific">Cloeon dipterum</name>
    <dbReference type="NCBI Taxonomy" id="197152"/>
    <lineage>
        <taxon>Eukaryota</taxon>
        <taxon>Metazoa</taxon>
        <taxon>Ecdysozoa</taxon>
        <taxon>Arthropoda</taxon>
        <taxon>Hexapoda</taxon>
        <taxon>Insecta</taxon>
        <taxon>Pterygota</taxon>
        <taxon>Palaeoptera</taxon>
        <taxon>Ephemeroptera</taxon>
        <taxon>Pisciforma</taxon>
        <taxon>Baetidae</taxon>
        <taxon>Cloeon</taxon>
    </lineage>
</organism>
<dbReference type="GO" id="GO:0005576">
    <property type="term" value="C:extracellular region"/>
    <property type="evidence" value="ECO:0007669"/>
    <property type="project" value="UniProtKB-SubCell"/>
</dbReference>
<dbReference type="SUPFAM" id="SSF101898">
    <property type="entry name" value="NHL repeat"/>
    <property type="match status" value="1"/>
</dbReference>
<evidence type="ECO:0008006" key="7">
    <source>
        <dbReference type="Google" id="ProtNLM"/>
    </source>
</evidence>
<comment type="similarity">
    <text evidence="2">Belongs to the major royal jelly protein family.</text>
</comment>
<dbReference type="Proteomes" id="UP000494165">
    <property type="component" value="Unassembled WGS sequence"/>
</dbReference>
<sequence length="339" mass="38954">MCPFVCAIFLLCLSSLSTAAKFTQVYKWSEMDFEWPSEATRTQALETGTYNPEKIYPRYMAVYGTRMFLSLEKLVGIPATLVSLPTTSASYAPPKLTPFPSWDLHLHDFGSCNKIEWAVGLQVDSVGRLWVLDSGSDNYCNAKLWTIDLINNDDTKIIHRFPFHGWMHDLVIDETANGTFAYISRWGELHMVVFSLEQNESWRVNTPRTRVISLALSPKEKPRELYLGKYNSQELYSIPVTALHSGAKTAHPKRIGKWSTIDSYRMVMDNNGTVYSAFLSDNIIQFWNTTQKFQAQRFYEAAGLDSFWPFTFAADPHGTLWIAVFDEERKPRYRLLNSF</sequence>
<dbReference type="PANTHER" id="PTHR10009">
    <property type="entry name" value="PROTEIN YELLOW-RELATED"/>
    <property type="match status" value="1"/>
</dbReference>
<dbReference type="OrthoDB" id="9977471at2759"/>
<dbReference type="Gene3D" id="2.120.10.30">
    <property type="entry name" value="TolB, C-terminal domain"/>
    <property type="match status" value="1"/>
</dbReference>
<keyword evidence="6" id="KW-1185">Reference proteome</keyword>
<gene>
    <name evidence="5" type="ORF">CLODIP_2_CD11541</name>
</gene>
<evidence type="ECO:0000256" key="2">
    <source>
        <dbReference type="ARBA" id="ARBA00009127"/>
    </source>
</evidence>
<dbReference type="Pfam" id="PF03022">
    <property type="entry name" value="MRJP"/>
    <property type="match status" value="2"/>
</dbReference>
<keyword evidence="4" id="KW-0732">Signal</keyword>
<evidence type="ECO:0000313" key="6">
    <source>
        <dbReference type="Proteomes" id="UP000494165"/>
    </source>
</evidence>
<dbReference type="InterPro" id="IPR017996">
    <property type="entry name" value="MRJP/yellow-related"/>
</dbReference>
<dbReference type="InterPro" id="IPR011042">
    <property type="entry name" value="6-blade_b-propeller_TolB-like"/>
</dbReference>
<protein>
    <recommendedName>
        <fullName evidence="7">Bee-milk protein</fullName>
    </recommendedName>
</protein>
<proteinExistence type="inferred from homology"/>
<keyword evidence="3" id="KW-0964">Secreted</keyword>
<evidence type="ECO:0000256" key="4">
    <source>
        <dbReference type="SAM" id="SignalP"/>
    </source>
</evidence>
<evidence type="ECO:0000256" key="1">
    <source>
        <dbReference type="ARBA" id="ARBA00004613"/>
    </source>
</evidence>
<feature type="chain" id="PRO_5035765565" description="Bee-milk protein" evidence="4">
    <location>
        <begin position="20"/>
        <end position="339"/>
    </location>
</feature>
<reference evidence="5 6" key="1">
    <citation type="submission" date="2020-04" db="EMBL/GenBank/DDBJ databases">
        <authorList>
            <person name="Alioto T."/>
            <person name="Alioto T."/>
            <person name="Gomez Garrido J."/>
        </authorList>
    </citation>
    <scope>NUCLEOTIDE SEQUENCE [LARGE SCALE GENOMIC DNA]</scope>
</reference>
<evidence type="ECO:0000256" key="3">
    <source>
        <dbReference type="ARBA" id="ARBA00022525"/>
    </source>
</evidence>
<dbReference type="PANTHER" id="PTHR10009:SF18">
    <property type="entry name" value="PROTEIN YELLOW-LIKE PROTEIN"/>
    <property type="match status" value="1"/>
</dbReference>
<feature type="signal peptide" evidence="4">
    <location>
        <begin position="1"/>
        <end position="19"/>
    </location>
</feature>
<evidence type="ECO:0000313" key="5">
    <source>
        <dbReference type="EMBL" id="CAB3388682.1"/>
    </source>
</evidence>
<comment type="caution">
    <text evidence="5">The sequence shown here is derived from an EMBL/GenBank/DDBJ whole genome shotgun (WGS) entry which is preliminary data.</text>
</comment>
<dbReference type="EMBL" id="CADEPI010000864">
    <property type="protein sequence ID" value="CAB3388682.1"/>
    <property type="molecule type" value="Genomic_DNA"/>
</dbReference>
<accession>A0A8S1E906</accession>
<dbReference type="AlphaFoldDB" id="A0A8S1E906"/>